<comment type="caution">
    <text evidence="2">The sequence shown here is derived from an EMBL/GenBank/DDBJ whole genome shotgun (WGS) entry which is preliminary data.</text>
</comment>
<dbReference type="Gene3D" id="1.20.1290.10">
    <property type="entry name" value="AhpD-like"/>
    <property type="match status" value="1"/>
</dbReference>
<accession>A0ABW6PGL8</accession>
<dbReference type="InterPro" id="IPR004675">
    <property type="entry name" value="AhpD_core"/>
</dbReference>
<reference evidence="2 3" key="1">
    <citation type="submission" date="2024-10" db="EMBL/GenBank/DDBJ databases">
        <title>The Natural Products Discovery Center: Release of the First 8490 Sequenced Strains for Exploring Actinobacteria Biosynthetic Diversity.</title>
        <authorList>
            <person name="Kalkreuter E."/>
            <person name="Kautsar S.A."/>
            <person name="Yang D."/>
            <person name="Bader C.D."/>
            <person name="Teijaro C.N."/>
            <person name="Fluegel L."/>
            <person name="Davis C.M."/>
            <person name="Simpson J.R."/>
            <person name="Lauterbach L."/>
            <person name="Steele A.D."/>
            <person name="Gui C."/>
            <person name="Meng S."/>
            <person name="Li G."/>
            <person name="Viehrig K."/>
            <person name="Ye F."/>
            <person name="Su P."/>
            <person name="Kiefer A.F."/>
            <person name="Nichols A."/>
            <person name="Cepeda A.J."/>
            <person name="Yan W."/>
            <person name="Fan B."/>
            <person name="Jiang Y."/>
            <person name="Adhikari A."/>
            <person name="Zheng C.-J."/>
            <person name="Schuster L."/>
            <person name="Cowan T.M."/>
            <person name="Smanski M.J."/>
            <person name="Chevrette M.G."/>
            <person name="De Carvalho L.P.S."/>
            <person name="Shen B."/>
        </authorList>
    </citation>
    <scope>NUCLEOTIDE SEQUENCE [LARGE SCALE GENOMIC DNA]</scope>
    <source>
        <strain evidence="2 3">NPDC004045</strain>
    </source>
</reference>
<dbReference type="Pfam" id="PF02627">
    <property type="entry name" value="CMD"/>
    <property type="match status" value="1"/>
</dbReference>
<sequence length="252" mass="26544">MSRLPLLSPETGDAEQAELLAEVRRQLGRVPNLYAAMANSPATLRGYLALRQALTAGKLGARVREQLALLVAAENGCEYCVSAHTLRAEKMGFTPEAIAATRDARAADPHAEAVLRVAREVSRTGGRVSDEQLAAARAAGVSDAELAEIVGHVALNVLSNHFNHLARPELDFPLVPVPPKETPMTPKWRTATTVILVEGYTLIDAEGAQAGAVHDARIAFEGGFVHVSVGPGAPVQVVSAPAVGRITYAPDA</sequence>
<proteinExistence type="predicted"/>
<dbReference type="InterPro" id="IPR003779">
    <property type="entry name" value="CMD-like"/>
</dbReference>
<gene>
    <name evidence="2" type="ORF">ACFYTF_01765</name>
</gene>
<evidence type="ECO:0000313" key="2">
    <source>
        <dbReference type="EMBL" id="MFF0541547.1"/>
    </source>
</evidence>
<dbReference type="PANTHER" id="PTHR35446:SF3">
    <property type="entry name" value="CMD DOMAIN-CONTAINING PROTEIN"/>
    <property type="match status" value="1"/>
</dbReference>
<dbReference type="EMBL" id="JBIAMX010000001">
    <property type="protein sequence ID" value="MFF0541547.1"/>
    <property type="molecule type" value="Genomic_DNA"/>
</dbReference>
<dbReference type="InterPro" id="IPR029032">
    <property type="entry name" value="AhpD-like"/>
</dbReference>
<evidence type="ECO:0000259" key="1">
    <source>
        <dbReference type="Pfam" id="PF02627"/>
    </source>
</evidence>
<name>A0ABW6PGL8_9NOCA</name>
<feature type="domain" description="Carboxymuconolactone decarboxylase-like" evidence="1">
    <location>
        <begin position="41"/>
        <end position="120"/>
    </location>
</feature>
<dbReference type="NCBIfam" id="TIGR00778">
    <property type="entry name" value="ahpD_dom"/>
    <property type="match status" value="1"/>
</dbReference>
<dbReference type="SUPFAM" id="SSF69118">
    <property type="entry name" value="AhpD-like"/>
    <property type="match status" value="1"/>
</dbReference>
<dbReference type="Proteomes" id="UP001601444">
    <property type="component" value="Unassembled WGS sequence"/>
</dbReference>
<dbReference type="RefSeq" id="WP_387698746.1">
    <property type="nucleotide sequence ID" value="NZ_JBIAMX010000001.1"/>
</dbReference>
<protein>
    <submittedName>
        <fullName evidence="2">Carboxymuconolactone decarboxylase family protein</fullName>
    </submittedName>
</protein>
<keyword evidence="3" id="KW-1185">Reference proteome</keyword>
<dbReference type="PANTHER" id="PTHR35446">
    <property type="entry name" value="SI:CH211-175M2.5"/>
    <property type="match status" value="1"/>
</dbReference>
<evidence type="ECO:0000313" key="3">
    <source>
        <dbReference type="Proteomes" id="UP001601444"/>
    </source>
</evidence>
<organism evidence="2 3">
    <name type="scientific">Nocardia thailandica</name>
    <dbReference type="NCBI Taxonomy" id="257275"/>
    <lineage>
        <taxon>Bacteria</taxon>
        <taxon>Bacillati</taxon>
        <taxon>Actinomycetota</taxon>
        <taxon>Actinomycetes</taxon>
        <taxon>Mycobacteriales</taxon>
        <taxon>Nocardiaceae</taxon>
        <taxon>Nocardia</taxon>
    </lineage>
</organism>